<dbReference type="CDD" id="cd01544">
    <property type="entry name" value="PBP1_GalR"/>
    <property type="match status" value="1"/>
</dbReference>
<dbReference type="PANTHER" id="PTHR30146:SF149">
    <property type="entry name" value="HTH-TYPE TRANSCRIPTIONAL REGULATOR EBGR"/>
    <property type="match status" value="1"/>
</dbReference>
<evidence type="ECO:0000313" key="8">
    <source>
        <dbReference type="Proteomes" id="UP000446657"/>
    </source>
</evidence>
<dbReference type="Gene3D" id="1.10.260.40">
    <property type="entry name" value="lambda repressor-like DNA-binding domains"/>
    <property type="match status" value="1"/>
</dbReference>
<dbReference type="EMBL" id="WNAL01000003">
    <property type="protein sequence ID" value="MTR80559.1"/>
    <property type="molecule type" value="Genomic_DNA"/>
</dbReference>
<dbReference type="OrthoDB" id="3180992at2"/>
<dbReference type="STRING" id="301302.ERS852420_03073"/>
<dbReference type="InterPro" id="IPR000843">
    <property type="entry name" value="HTH_LacI"/>
</dbReference>
<evidence type="ECO:0000256" key="2">
    <source>
        <dbReference type="ARBA" id="ARBA00023125"/>
    </source>
</evidence>
<keyword evidence="2 6" id="KW-0238">DNA-binding</keyword>
<sequence length="327" mass="36964">MATIKEIAEIVGVSSSAVSRVLNYDEGISVSDETREAIFATAEKIGYKKRVIYPKIENVALLYFVDHEDELEDVFYHGVKDEIIKQAKKMNIQLSIYDRKDGMDHVPKDLSAFIAIGWLTRKEINALYKRCKRGVFIGTSPDEKLFDAVKPNMDSFVTQMVDYFVEKGHKRIGFIGGSDRNIDTGKPSMDIREWSFRQSAAYYGYLNEEYIFISERFTVDDGYRMGKELLKKEILPTALCVASDTLAVGVLQALNEGNIQIPEQVAVFSINDVNIAKYLSPPLTTIHIDIPCICETALDLLRNRVLYGGRVTKLVFVNGIPVFRKSC</sequence>
<reference evidence="7" key="1">
    <citation type="submission" date="2015-05" db="EMBL/GenBank/DDBJ databases">
        <authorList>
            <consortium name="Pathogen Informatics"/>
        </authorList>
    </citation>
    <scope>NUCLEOTIDE SEQUENCE [LARGE SCALE GENOMIC DNA]</scope>
    <source>
        <strain evidence="7">M72</strain>
    </source>
</reference>
<dbReference type="GO" id="GO:0000976">
    <property type="term" value="F:transcription cis-regulatory region binding"/>
    <property type="evidence" value="ECO:0007669"/>
    <property type="project" value="TreeGrafter"/>
</dbReference>
<dbReference type="GeneID" id="99747454"/>
<dbReference type="Pfam" id="PF13377">
    <property type="entry name" value="Peripla_BP_3"/>
    <property type="match status" value="1"/>
</dbReference>
<dbReference type="GO" id="GO:0003700">
    <property type="term" value="F:DNA-binding transcription factor activity"/>
    <property type="evidence" value="ECO:0007669"/>
    <property type="project" value="TreeGrafter"/>
</dbReference>
<evidence type="ECO:0000313" key="6">
    <source>
        <dbReference type="EMBL" id="MTR80559.1"/>
    </source>
</evidence>
<dbReference type="Proteomes" id="UP000049979">
    <property type="component" value="Unassembled WGS sequence"/>
</dbReference>
<evidence type="ECO:0000256" key="3">
    <source>
        <dbReference type="ARBA" id="ARBA00023163"/>
    </source>
</evidence>
<dbReference type="SUPFAM" id="SSF53822">
    <property type="entry name" value="Periplasmic binding protein-like I"/>
    <property type="match status" value="1"/>
</dbReference>
<name>A0A0M6WHT5_9FIRM</name>
<dbReference type="SMART" id="SM00354">
    <property type="entry name" value="HTH_LACI"/>
    <property type="match status" value="1"/>
</dbReference>
<proteinExistence type="predicted"/>
<reference evidence="5" key="2">
    <citation type="submission" date="2015-05" db="EMBL/GenBank/DDBJ databases">
        <authorList>
            <person name="Wang D.B."/>
            <person name="Wang M."/>
        </authorList>
    </citation>
    <scope>NUCLEOTIDE SEQUENCE [LARGE SCALE GENOMIC DNA]</scope>
    <source>
        <strain evidence="5">M72</strain>
    </source>
</reference>
<dbReference type="SUPFAM" id="SSF47413">
    <property type="entry name" value="lambda repressor-like DNA-binding domains"/>
    <property type="match status" value="1"/>
</dbReference>
<dbReference type="InterPro" id="IPR028082">
    <property type="entry name" value="Peripla_BP_I"/>
</dbReference>
<evidence type="ECO:0000256" key="1">
    <source>
        <dbReference type="ARBA" id="ARBA00023015"/>
    </source>
</evidence>
<keyword evidence="1" id="KW-0805">Transcription regulation</keyword>
<dbReference type="InterPro" id="IPR046335">
    <property type="entry name" value="LacI/GalR-like_sensor"/>
</dbReference>
<reference evidence="6 8" key="3">
    <citation type="journal article" date="2019" name="Nat. Med.">
        <title>A library of human gut bacterial isolates paired with longitudinal multiomics data enables mechanistic microbiome research.</title>
        <authorList>
            <person name="Poyet M."/>
            <person name="Groussin M."/>
            <person name="Gibbons S.M."/>
            <person name="Avila-Pacheco J."/>
            <person name="Jiang X."/>
            <person name="Kearney S.M."/>
            <person name="Perrotta A.R."/>
            <person name="Berdy B."/>
            <person name="Zhao S."/>
            <person name="Lieberman T.D."/>
            <person name="Swanson P.K."/>
            <person name="Smith M."/>
            <person name="Roesemann S."/>
            <person name="Alexander J.E."/>
            <person name="Rich S.A."/>
            <person name="Livny J."/>
            <person name="Vlamakis H."/>
            <person name="Clish C."/>
            <person name="Bullock K."/>
            <person name="Deik A."/>
            <person name="Scott J."/>
            <person name="Pierce K.A."/>
            <person name="Xavier R.J."/>
            <person name="Alm E.J."/>
        </authorList>
    </citation>
    <scope>NUCLEOTIDE SEQUENCE [LARGE SCALE GENOMIC DNA]</scope>
    <source>
        <strain evidence="6 8">BIOML-A1</strain>
    </source>
</reference>
<evidence type="ECO:0000313" key="5">
    <source>
        <dbReference type="EMBL" id="CRL36201.1"/>
    </source>
</evidence>
<keyword evidence="7" id="KW-1185">Reference proteome</keyword>
<keyword evidence="3" id="KW-0804">Transcription</keyword>
<dbReference type="EMBL" id="CVRR01000011">
    <property type="protein sequence ID" value="CRL36201.1"/>
    <property type="molecule type" value="Genomic_DNA"/>
</dbReference>
<dbReference type="AlphaFoldDB" id="A0A0M6WHT5"/>
<dbReference type="InterPro" id="IPR010982">
    <property type="entry name" value="Lambda_DNA-bd_dom_sf"/>
</dbReference>
<dbReference type="CDD" id="cd01392">
    <property type="entry name" value="HTH_LacI"/>
    <property type="match status" value="1"/>
</dbReference>
<dbReference type="PROSITE" id="PS50932">
    <property type="entry name" value="HTH_LACI_2"/>
    <property type="match status" value="1"/>
</dbReference>
<protein>
    <submittedName>
        <fullName evidence="6">LacI family DNA-binding transcriptional regulator</fullName>
    </submittedName>
    <submittedName>
        <fullName evidence="5">LacI family transcription regulator</fullName>
    </submittedName>
</protein>
<gene>
    <name evidence="6" type="ORF">GMD30_02310</name>
    <name evidence="5" type="ORF">M72_25691</name>
</gene>
<dbReference type="Gene3D" id="3.40.50.2300">
    <property type="match status" value="2"/>
</dbReference>
<evidence type="ECO:0000313" key="7">
    <source>
        <dbReference type="Proteomes" id="UP000049979"/>
    </source>
</evidence>
<accession>A0A0M6WHT5</accession>
<feature type="domain" description="HTH lacI-type" evidence="4">
    <location>
        <begin position="2"/>
        <end position="48"/>
    </location>
</feature>
<evidence type="ECO:0000259" key="4">
    <source>
        <dbReference type="PROSITE" id="PS50932"/>
    </source>
</evidence>
<dbReference type="RefSeq" id="WP_022046099.1">
    <property type="nucleotide sequence ID" value="NZ_CP173697.1"/>
</dbReference>
<dbReference type="PANTHER" id="PTHR30146">
    <property type="entry name" value="LACI-RELATED TRANSCRIPTIONAL REPRESSOR"/>
    <property type="match status" value="1"/>
</dbReference>
<organism evidence="5 7">
    <name type="scientific">Roseburia faecis</name>
    <dbReference type="NCBI Taxonomy" id="301302"/>
    <lineage>
        <taxon>Bacteria</taxon>
        <taxon>Bacillati</taxon>
        <taxon>Bacillota</taxon>
        <taxon>Clostridia</taxon>
        <taxon>Lachnospirales</taxon>
        <taxon>Lachnospiraceae</taxon>
        <taxon>Roseburia</taxon>
    </lineage>
</organism>
<dbReference type="Proteomes" id="UP000446657">
    <property type="component" value="Unassembled WGS sequence"/>
</dbReference>
<dbReference type="PROSITE" id="PS00356">
    <property type="entry name" value="HTH_LACI_1"/>
    <property type="match status" value="1"/>
</dbReference>
<dbReference type="Pfam" id="PF00356">
    <property type="entry name" value="LacI"/>
    <property type="match status" value="1"/>
</dbReference>